<feature type="region of interest" description="Disordered" evidence="1">
    <location>
        <begin position="1593"/>
        <end position="1641"/>
    </location>
</feature>
<dbReference type="RefSeq" id="WP_143133015.1">
    <property type="nucleotide sequence ID" value="NZ_FPBO01000006.1"/>
</dbReference>
<protein>
    <submittedName>
        <fullName evidence="2">Uncharacterized protein</fullName>
    </submittedName>
</protein>
<feature type="compositionally biased region" description="Basic residues" evidence="1">
    <location>
        <begin position="48"/>
        <end position="59"/>
    </location>
</feature>
<evidence type="ECO:0000313" key="3">
    <source>
        <dbReference type="Proteomes" id="UP000199391"/>
    </source>
</evidence>
<feature type="compositionally biased region" description="Polar residues" evidence="1">
    <location>
        <begin position="63"/>
        <end position="76"/>
    </location>
</feature>
<reference evidence="3" key="1">
    <citation type="submission" date="2016-10" db="EMBL/GenBank/DDBJ databases">
        <authorList>
            <person name="Varghese N."/>
            <person name="Submissions S."/>
        </authorList>
    </citation>
    <scope>NUCLEOTIDE SEQUENCE [LARGE SCALE GENOMIC DNA]</scope>
    <source>
        <strain evidence="3">CGMCC 1.11014</strain>
    </source>
</reference>
<sequence>MITTSKMFQPMMSIFHKKPAPTPAAADQPGPTAPAAAPETHARDQAAKGRKRFFLRQKKTRNEQQQPAVSEPSGQGTSRGGWFGRGKRQESTPIAPLGLAHDATFQGLLKQLKPLPPAPNADAEAIAQAHVRDDAEPAGPQLIDPKTKEVRPELLGDLSVKFKHFLDGAADSLGAKAAGELRTALDELARLGAESLAAAGALERMTVAEDRMIAEKMAARFLGEAVRDCYARAADICEAHAGKAGKGSERQNKLAAMTALFTELKRHHLSASATPAFEAFTKAEIQNMKGVNPGMVSGRSGAALSNTKALSVDIAFGKDKITKADPLKITGEAGLEFEAAEELSVDDDGDQNRWDKRSLTGRIAAIFDGGILGGKIAGKLKVSMGSNYAESGSFPEQTKIYGRQKADESYMNRLSDSANPTARNLKNWSRSAQKVPKTLTLADYTSVTLPVHLTEQKVAKGAQNTGAIHAMARKVGPELEALMNDAYLPLQRPMAYGAMSVPAGGTGQRGKEKTTSTVVEGVIEGSMKALVPDVGEDYLSVGMSELKGAMIGRRKEFSLERLKPSHVHLSTAYTKDMRKSLDLWKAIETSAQTDTRLASKLAQYHTVTNRIARATGGHDPETPYDAALFGPVTDIPKAYLDTILAPEETLEELARAISEECDRLGRDYDVFQRNAGLLNAVPEKRASDPVKAQYATLHGDAYGKITGSSWAPPAGAGASHLEELISSPAKRGEFLADGYDALSTALAGAGSHLEILKMRLSQMDDVPPELARSIMAADASYGRTNAALVQAELPLHEDTLHRYNTIAWTSVSAKNELEMQATLTAGAQPDLVSNLMDQQDTEANLSLDTGVAGLTATLAWKNVTARHQNVARSGDFREWSLTLGGGGPLGGAAVERLVLQALHAMRKDGGADITPSERDGLRDALKTAASAGALDKASNIVLTWKHHKYSKAGDDAYRQQYFRISEQDKHTFAPSVAIPLDAAAVTKVKAGVRSTQEMKYPIFEMMGTDLSHHILSLVRLDELQTKAKNKAAEAEAETSPLDLLRAEFEAEPYRKNQFFSSMAILDVVKEYKDFLAWKSDPIGHDRPNSGFVFFDLAEIQDLVRNARQAEGMAAGKQSFTIDEESGEVRTERRASLSDPLDIPMEQLEAFDKKVEERIEEKRRNGQEARLTPDDRADLFLGTPEGKAVFQSYTKLISTYKELSATASTLAGWDGHLREDEPDWQRTKRIATSGKNAAAALMDIAKGTGLRPSPGGGDAATRVLDQRGYFAGEPSNHDELWYDRQSQAQTDAWLARHGLAKAENKLTGIHSLVVAHLQHATGDYGSLHVREAAEYVERLGGNEPSEAAMRQVVEAINSKHGAVQARMIAPNDENNGAPVWTGDLGASEQPDARSVVILRGQNSEGGIEFSAVVRLKAASGPDIPEHLKKLDGAVDMREKIVGAPGHQVGHDSGLTGTQLRAAMAKLGVERGPLKTMTAKAADGMRPERKALRELDDTRLRAQAATAARLQVGGAGPWREAVKELKKRDDMRDLLTAAATGRPAELKTGKELRTGQRRDGKTAEVMARLNLGEVAHEAEQALNPKVKAAAVEELRRRAGQAGNPPETVPEPDAQAAEGGSALIETSSAHPTPTFADILRSERP</sequence>
<dbReference type="Proteomes" id="UP000199391">
    <property type="component" value="Unassembled WGS sequence"/>
</dbReference>
<proteinExistence type="predicted"/>
<evidence type="ECO:0000256" key="1">
    <source>
        <dbReference type="SAM" id="MobiDB-lite"/>
    </source>
</evidence>
<name>A0A1I7HNY9_9BURK</name>
<feature type="region of interest" description="Disordered" evidence="1">
    <location>
        <begin position="1"/>
        <end position="90"/>
    </location>
</feature>
<dbReference type="OrthoDB" id="9033864at2"/>
<dbReference type="EMBL" id="FPBO01000006">
    <property type="protein sequence ID" value="SFU62440.1"/>
    <property type="molecule type" value="Genomic_DNA"/>
</dbReference>
<dbReference type="STRING" id="1035707.SAMN05216552_100679"/>
<organism evidence="2 3">
    <name type="scientific">Pseudoduganella namucuonensis</name>
    <dbReference type="NCBI Taxonomy" id="1035707"/>
    <lineage>
        <taxon>Bacteria</taxon>
        <taxon>Pseudomonadati</taxon>
        <taxon>Pseudomonadota</taxon>
        <taxon>Betaproteobacteria</taxon>
        <taxon>Burkholderiales</taxon>
        <taxon>Oxalobacteraceae</taxon>
        <taxon>Telluria group</taxon>
        <taxon>Pseudoduganella</taxon>
    </lineage>
</organism>
<keyword evidence="3" id="KW-1185">Reference proteome</keyword>
<feature type="compositionally biased region" description="Low complexity" evidence="1">
    <location>
        <begin position="23"/>
        <end position="39"/>
    </location>
</feature>
<evidence type="ECO:0000313" key="2">
    <source>
        <dbReference type="EMBL" id="SFU62440.1"/>
    </source>
</evidence>
<gene>
    <name evidence="2" type="ORF">SAMN05216552_100679</name>
</gene>
<accession>A0A1I7HNY9</accession>